<dbReference type="SMART" id="SM00860">
    <property type="entry name" value="SMI1_KNR4"/>
    <property type="match status" value="1"/>
</dbReference>
<dbReference type="Proteomes" id="UP001501442">
    <property type="component" value="Unassembled WGS sequence"/>
</dbReference>
<gene>
    <name evidence="2" type="ORF">GCM10023196_034440</name>
</gene>
<sequence>MSGVASVVSLVELLRGNPESCRWTGGLSPADLAGAERKLGASFPPSYRRFLAEVGSCEVDGTDFLGVYRTPAMGDTLLGTVSGTLDARTDPRFPADLLIIQYDGMGGLVCLDLSRRDGAGESPVVVWDPGSADRGGSERLADDFGSYALRQCTRALTSGG</sequence>
<dbReference type="RefSeq" id="WP_345431831.1">
    <property type="nucleotide sequence ID" value="NZ_BAABHK010000004.1"/>
</dbReference>
<proteinExistence type="predicted"/>
<reference evidence="3" key="1">
    <citation type="journal article" date="2019" name="Int. J. Syst. Evol. Microbiol.">
        <title>The Global Catalogue of Microorganisms (GCM) 10K type strain sequencing project: providing services to taxonomists for standard genome sequencing and annotation.</title>
        <authorList>
            <consortium name="The Broad Institute Genomics Platform"/>
            <consortium name="The Broad Institute Genome Sequencing Center for Infectious Disease"/>
            <person name="Wu L."/>
            <person name="Ma J."/>
        </authorList>
    </citation>
    <scope>NUCLEOTIDE SEQUENCE [LARGE SCALE GENOMIC DNA]</scope>
    <source>
        <strain evidence="3">JCM 17939</strain>
    </source>
</reference>
<dbReference type="SUPFAM" id="SSF160631">
    <property type="entry name" value="SMI1/KNR4-like"/>
    <property type="match status" value="1"/>
</dbReference>
<protein>
    <recommendedName>
        <fullName evidence="1">Knr4/Smi1-like domain-containing protein</fullName>
    </recommendedName>
</protein>
<feature type="domain" description="Knr4/Smi1-like" evidence="1">
    <location>
        <begin position="26"/>
        <end position="150"/>
    </location>
</feature>
<dbReference type="Pfam" id="PF14568">
    <property type="entry name" value="SUKH_6"/>
    <property type="match status" value="1"/>
</dbReference>
<dbReference type="EMBL" id="BAABHK010000004">
    <property type="protein sequence ID" value="GAA4626389.1"/>
    <property type="molecule type" value="Genomic_DNA"/>
</dbReference>
<accession>A0ABP8UA29</accession>
<evidence type="ECO:0000313" key="2">
    <source>
        <dbReference type="EMBL" id="GAA4626389.1"/>
    </source>
</evidence>
<name>A0ABP8UA29_9ACTN</name>
<dbReference type="InterPro" id="IPR037883">
    <property type="entry name" value="Knr4/Smi1-like_sf"/>
</dbReference>
<evidence type="ECO:0000259" key="1">
    <source>
        <dbReference type="SMART" id="SM00860"/>
    </source>
</evidence>
<comment type="caution">
    <text evidence="2">The sequence shown here is derived from an EMBL/GenBank/DDBJ whole genome shotgun (WGS) entry which is preliminary data.</text>
</comment>
<dbReference type="Gene3D" id="3.40.1580.10">
    <property type="entry name" value="SMI1/KNR4-like"/>
    <property type="match status" value="1"/>
</dbReference>
<organism evidence="2 3">
    <name type="scientific">Actinoallomurus vinaceus</name>
    <dbReference type="NCBI Taxonomy" id="1080074"/>
    <lineage>
        <taxon>Bacteria</taxon>
        <taxon>Bacillati</taxon>
        <taxon>Actinomycetota</taxon>
        <taxon>Actinomycetes</taxon>
        <taxon>Streptosporangiales</taxon>
        <taxon>Thermomonosporaceae</taxon>
        <taxon>Actinoallomurus</taxon>
    </lineage>
</organism>
<keyword evidence="3" id="KW-1185">Reference proteome</keyword>
<dbReference type="InterPro" id="IPR018958">
    <property type="entry name" value="Knr4/Smi1-like_dom"/>
</dbReference>
<evidence type="ECO:0000313" key="3">
    <source>
        <dbReference type="Proteomes" id="UP001501442"/>
    </source>
</evidence>